<feature type="repeat" description="Filamin" evidence="4">
    <location>
        <begin position="1549"/>
        <end position="1647"/>
    </location>
</feature>
<feature type="repeat" description="Filamin" evidence="4">
    <location>
        <begin position="2652"/>
        <end position="2742"/>
    </location>
</feature>
<feature type="compositionally biased region" description="Acidic residues" evidence="5">
    <location>
        <begin position="14"/>
        <end position="28"/>
    </location>
</feature>
<dbReference type="PROSITE" id="PS00020">
    <property type="entry name" value="ACTININ_2"/>
    <property type="match status" value="1"/>
</dbReference>
<dbReference type="PROSITE" id="PS50194">
    <property type="entry name" value="FILAMIN_REPEAT"/>
    <property type="match status" value="22"/>
</dbReference>
<dbReference type="PANTHER" id="PTHR38537:SF8">
    <property type="entry name" value="FILAMIN-A"/>
    <property type="match status" value="1"/>
</dbReference>
<feature type="domain" description="Calponin-homology (CH)" evidence="6">
    <location>
        <begin position="46"/>
        <end position="152"/>
    </location>
</feature>
<evidence type="ECO:0000256" key="1">
    <source>
        <dbReference type="ARBA" id="ARBA00009238"/>
    </source>
</evidence>
<keyword evidence="8" id="KW-1185">Reference proteome</keyword>
<name>A0A158RDU5_HYDTA</name>
<feature type="repeat" description="Filamin" evidence="4">
    <location>
        <begin position="1047"/>
        <end position="1142"/>
    </location>
</feature>
<reference evidence="9" key="1">
    <citation type="submission" date="2016-04" db="UniProtKB">
        <authorList>
            <consortium name="WormBaseParasite"/>
        </authorList>
    </citation>
    <scope>IDENTIFICATION</scope>
</reference>
<dbReference type="Gene3D" id="1.10.418.10">
    <property type="entry name" value="Calponin-like domain"/>
    <property type="match status" value="2"/>
</dbReference>
<gene>
    <name evidence="7" type="ORF">TTAC_LOCUS6084</name>
</gene>
<feature type="repeat" description="Filamin" evidence="4">
    <location>
        <begin position="1748"/>
        <end position="1842"/>
    </location>
</feature>
<comment type="similarity">
    <text evidence="1">Belongs to the filamin family.</text>
</comment>
<dbReference type="WBParaSite" id="TTAC_0000609901-mRNA-1">
    <property type="protein sequence ID" value="TTAC_0000609901-mRNA-1"/>
    <property type="gene ID" value="TTAC_0000609901"/>
</dbReference>
<evidence type="ECO:0000313" key="7">
    <source>
        <dbReference type="EMBL" id="VDM30231.1"/>
    </source>
</evidence>
<dbReference type="InterPro" id="IPR013783">
    <property type="entry name" value="Ig-like_fold"/>
</dbReference>
<dbReference type="FunFam" id="1.10.418.10:FF:000006">
    <property type="entry name" value="Filamin-B isoform A"/>
    <property type="match status" value="1"/>
</dbReference>
<dbReference type="CDD" id="cd21311">
    <property type="entry name" value="CH_dFLNA-like_rpt1"/>
    <property type="match status" value="1"/>
</dbReference>
<feature type="repeat" description="Filamin" evidence="4">
    <location>
        <begin position="2058"/>
        <end position="2132"/>
    </location>
</feature>
<feature type="repeat" description="Filamin" evidence="4">
    <location>
        <begin position="2530"/>
        <end position="2621"/>
    </location>
</feature>
<dbReference type="GO" id="GO:0030036">
    <property type="term" value="P:actin cytoskeleton organization"/>
    <property type="evidence" value="ECO:0007669"/>
    <property type="project" value="InterPro"/>
</dbReference>
<dbReference type="InterPro" id="IPR001298">
    <property type="entry name" value="Filamin/ABP280_rpt"/>
</dbReference>
<evidence type="ECO:0000259" key="6">
    <source>
        <dbReference type="PROSITE" id="PS50021"/>
    </source>
</evidence>
<feature type="repeat" description="Filamin" evidence="4">
    <location>
        <begin position="1356"/>
        <end position="1455"/>
    </location>
</feature>
<dbReference type="FunFam" id="2.60.40.10:FF:000140">
    <property type="entry name" value="FiLamiN (Actin binding protein) homolog"/>
    <property type="match status" value="2"/>
</dbReference>
<evidence type="ECO:0000256" key="2">
    <source>
        <dbReference type="ARBA" id="ARBA00022737"/>
    </source>
</evidence>
<feature type="domain" description="Calponin-homology (CH)" evidence="6">
    <location>
        <begin position="170"/>
        <end position="273"/>
    </location>
</feature>
<dbReference type="Pfam" id="PF00630">
    <property type="entry name" value="Filamin"/>
    <property type="match status" value="22"/>
</dbReference>
<feature type="repeat" description="Filamin" evidence="4">
    <location>
        <begin position="1456"/>
        <end position="1548"/>
    </location>
</feature>
<keyword evidence="3" id="KW-0009">Actin-binding</keyword>
<dbReference type="InterPro" id="IPR036872">
    <property type="entry name" value="CH_dom_sf"/>
</dbReference>
<dbReference type="InterPro" id="IPR017868">
    <property type="entry name" value="Filamin/ABP280_repeat-like"/>
</dbReference>
<dbReference type="PROSITE" id="PS00019">
    <property type="entry name" value="ACTININ_1"/>
    <property type="match status" value="1"/>
</dbReference>
<dbReference type="PANTHER" id="PTHR38537">
    <property type="entry name" value="JITTERBUG, ISOFORM N"/>
    <property type="match status" value="1"/>
</dbReference>
<dbReference type="Proteomes" id="UP000274429">
    <property type="component" value="Unassembled WGS sequence"/>
</dbReference>
<evidence type="ECO:0000256" key="4">
    <source>
        <dbReference type="PROSITE-ProRule" id="PRU00087"/>
    </source>
</evidence>
<sequence length="2787" mass="302340">MYAEANPAGGYFENYDDPGDGYVDEEEEGEIPLAERELAEDAEWKLIQKNTFTRWANEHLKNKSTSVDDIQFDFADGLRLIDLIESLSGQKFRHVNRKPSFRTQKLENVTMVLRFLEEQEGLRLVNIDSTDIVDCRLKLILGLIWTLILHYSITLPLWEGEDYNQGSSGPTPKQRLLAWLNSKLMERPVKNFTTDWNDGTAIGALVDACAPGLCPDWRDWEPKQKLRNATEAMNAAEQWLDVPQLIRPEEMINPRVDEKAMMTYLSQFPSAKLKDGAPLRPRANPASVRAYGPASPPEAYVRGGSSFAWVTPNTLGSNHIRRQPAEHESSYLASGFQYLIEVSVNHAVLAETARRFCHQRWPRHKGEGKHHDSVEFRGLAVCACFSRQRFACLLFLLGPRSPAPRTQFKVFADNDTDIDWELPDNHLSTSLEPRGNKVGMSARFTIDASSAGKGSVEVIVLNPKGQREPCDIVPNMDRPNTYSCAYVPTQAGEYRVIIKFATKEIMNSPFKVMVEGAADPSKASASGPGIEPQGNQVGRRTFFNIFTTVEVEKEGAGEGIADCVILDPQGRQDVIKPNITRQSEDNYLVEYTPKVEGLHSVNVFFAGQQIPNSPFGVMVGPQAVASPRKPSLPQHAAMQEANTPQQPQMKEVVKGSFIASTLVPPPPPPPHLEGYGGGGLNTPLIIKNLPYFFQLILPDLKTLFGRKQPQEGSTEYLQEGPIDVAGVKPLTATKTPVLASEPPISSLKRPSNQIAPPWQPACDAKQAYATGRGIQPHGVRVQDLADFKVHTEDAGEGVVEAAVVGPNGREEKCQQRKIGPYTYECVYTPQQAGPHTVNVRYGGDHIMLSPFKVDVAPYKETRIRAFGPGLVSGIVNKPAVFVVETNGETGALGFSIEGPSEARIDCADNGDGSATVVYWPTVPGEYAVHILCNDENIPKSPYMVPISADTGKCDPNAVKCYGPGLSPGVVAGIPTEFTIDARDAGGPAPFGCELRDETGEPVPIRVRDNGDLTATCTYTAKRPKKHTVIPTYNGVAVPRAPFRVDVAEPCNPGNVRVYGPGVESITRNEPTHFTVDCRQAGPGNVGISVRDEAGRDVPMDTKDMRDGTFKVSYTPTTAGPTYTVQVFFENTEVPRSPFKVPVKPNVDMSRVRVDGLPSTIPVGKPTTFDVVTAGAGPPSAPKPRPNVIVKAPNGMRVPSQLIESPDGYEATFTPTQAGPHQVAVDVAGAPVRGSPFPCSAVPTQEAPITTAKQPAAFAAQQDPSGLVRAYGDGLRRATANLPAHFTIDSREAPPAPLSVTIEGPAEAQINYTDNGDGTCGVDYLPVEPGPYTVNVLYKDKHVPGSPFPVQVTPSGRDMVDVSKVRAYGPGLQPTGVFKESFAKFTVDAKPIDPAGRGVVKAIVVDPMKQRTACIVQNQGDGTYKCSYSPLLDGLHQVEVFYDGMPVPGSPFKVHVTPGCDPSRVRAYGPGLEGGYTHEPQHFTIDLDGAGQGGLGLALEGPADAQINCVDNKDGTCSVEYLPTKAGNYDMFIKLNDMDIPGSPFSIPIRDRVDPNKVRCYGPGLEPNGARAGVPATFTVDASQAGEAPIAVSHTNRNGRKIPANIVPRQGQPGVYDVTYMPEDEGSCQIEVKLNNCQVPRSPFMQNVLPACEPHKVRVTGEGVHPSRSDGLPASQPTTFQVDTREAGSGDLELTVTDSEQRPLQLEVADHGDGVYTCQYQPEEACSHYVDVKFGGREIPESPYCVKVHPVGRPDLCRIEGGNDPRVPIFQPCAITVNPLDAGMGKVMGRVVTPTGQPAEVHTVALPNGKINVCYTPQMLGDHMVEIFCGGQVIPGGRFNQKAVNLDELIQPVPEERVERFPLQTMHSTTLTQYHESTKTTGYYPIDFKLPVGSKFGNLEGVVRTPGGRSIRPTLIDNGDGTVTAQFQPTEDGLHELDITFNGTPIEGSPFRFYVEPVGSGRVTAYGPGLSHGRVGEPAEFTLVTREAGAGGLSIAVEGPSKAEIVCRDNKNGTCSASYLPLAPGEYTISIKFMDQHIQGSPFIANIMEDPMRMTQVMVGTTSEVPLRVSETDIYNLTATVTNPSGIEQPSMVKRLPNGHLGISFTPREIGDHLVNVFRNGRPIPNSPFKIYVGESELGNASRVRVYGRGLREGLANQNCQFTVDTRDAGFGGLSLSVEGPSKADIECHDNQDGTCLVTYRPTEPGTYIIHIKYADEPVPGSPFAVNIGGHPSPRIMERITRQREVAETTHVGSQCEMNLKIPGVNVLEMTAIVTSPSGRTERCVITELDPANYCIRFVPQEMGVHTVSVRHRNVHIPGSPFQFTVGPITDGGANKVRVIGQGIQRGYINRNNEFNIYTREAGAGNLSIAIEGPSKAEIDFEASYYTLKQDRKDGSCCVSFRVSEPGEYFCSIRFNDEHVPGSPFRLEIEDPSGYYATENRQLSVAAVQDRGLQIGVPMAFTVNYTGARGRLRAYVVTPSGREEPAVVHPVDVDQNAVRFTPQENGPHLVHVLLDERPIPGSPFRVLVGQDDFSDPGLVTASGDGLVRGVVGERSRFFVNTANAGSGALSVTVDGPSKVQLNCAERMDGYEFSYTPYAPGTYNITITYDGQPIVHSPFRAYVTGDAVYGYSEDTAQLIVNTSGRLVTGPQRSMGYSRADAVTCSGTGLTHAYIGSTNTFTVNAQNAGNDVLYVGVSGPIVPCEEVNIKHLGDNLFSVQYSVRDRGRHYIMVKWGETHIPGSPFIDAGSRAKNGRAGEEEEEEEELSLRRDLMPSQLCLASLTQASHVQ</sequence>
<evidence type="ECO:0000313" key="9">
    <source>
        <dbReference type="WBParaSite" id="TTAC_0000609901-mRNA-1"/>
    </source>
</evidence>
<keyword evidence="2" id="KW-0677">Repeat</keyword>
<dbReference type="STRING" id="6205.A0A158RDU5"/>
<feature type="repeat" description="Filamin" evidence="4">
    <location>
        <begin position="2328"/>
        <end position="2428"/>
    </location>
</feature>
<feature type="region of interest" description="Disordered" evidence="5">
    <location>
        <begin position="1"/>
        <end position="28"/>
    </location>
</feature>
<dbReference type="InterPro" id="IPR014756">
    <property type="entry name" value="Ig_E-set"/>
</dbReference>
<dbReference type="PROSITE" id="PS50021">
    <property type="entry name" value="CH"/>
    <property type="match status" value="2"/>
</dbReference>
<dbReference type="Pfam" id="PF00307">
    <property type="entry name" value="CH"/>
    <property type="match status" value="2"/>
</dbReference>
<feature type="repeat" description="Filamin" evidence="4">
    <location>
        <begin position="759"/>
        <end position="855"/>
    </location>
</feature>
<dbReference type="FunFam" id="2.60.40.10:FF:000096">
    <property type="entry name" value="filamin-C isoform X2"/>
    <property type="match status" value="1"/>
</dbReference>
<reference evidence="7 8" key="2">
    <citation type="submission" date="2018-11" db="EMBL/GenBank/DDBJ databases">
        <authorList>
            <consortium name="Pathogen Informatics"/>
        </authorList>
    </citation>
    <scope>NUCLEOTIDE SEQUENCE [LARGE SCALE GENOMIC DNA]</scope>
</reference>
<proteinExistence type="inferred from homology"/>
<feature type="repeat" description="Filamin" evidence="4">
    <location>
        <begin position="950"/>
        <end position="1046"/>
    </location>
</feature>
<feature type="repeat" description="Filamin" evidence="4">
    <location>
        <begin position="430"/>
        <end position="514"/>
    </location>
</feature>
<evidence type="ECO:0000256" key="5">
    <source>
        <dbReference type="SAM" id="MobiDB-lite"/>
    </source>
</evidence>
<evidence type="ECO:0000313" key="8">
    <source>
        <dbReference type="Proteomes" id="UP000274429"/>
    </source>
</evidence>
<feature type="repeat" description="Filamin" evidence="4">
    <location>
        <begin position="1259"/>
        <end position="1351"/>
    </location>
</feature>
<organism evidence="9">
    <name type="scientific">Hydatigena taeniaeformis</name>
    <name type="common">Feline tapeworm</name>
    <name type="synonym">Taenia taeniaeformis</name>
    <dbReference type="NCBI Taxonomy" id="6205"/>
    <lineage>
        <taxon>Eukaryota</taxon>
        <taxon>Metazoa</taxon>
        <taxon>Spiralia</taxon>
        <taxon>Lophotrochozoa</taxon>
        <taxon>Platyhelminthes</taxon>
        <taxon>Cestoda</taxon>
        <taxon>Eucestoda</taxon>
        <taxon>Cyclophyllidea</taxon>
        <taxon>Taeniidae</taxon>
        <taxon>Hydatigera</taxon>
    </lineage>
</organism>
<feature type="repeat" description="Filamin" evidence="4">
    <location>
        <begin position="515"/>
        <end position="619"/>
    </location>
</feature>
<feature type="repeat" description="Filamin" evidence="4">
    <location>
        <begin position="1954"/>
        <end position="2046"/>
    </location>
</feature>
<accession>A0A158RDU5</accession>
<feature type="repeat" description="Filamin" evidence="4">
    <location>
        <begin position="1143"/>
        <end position="1240"/>
    </location>
</feature>
<evidence type="ECO:0000256" key="3">
    <source>
        <dbReference type="ARBA" id="ARBA00023203"/>
    </source>
</evidence>
<feature type="repeat" description="Filamin" evidence="4">
    <location>
        <begin position="2247"/>
        <end position="2325"/>
    </location>
</feature>
<feature type="repeat" description="Filamin" evidence="4">
    <location>
        <begin position="855"/>
        <end position="946"/>
    </location>
</feature>
<dbReference type="InterPro" id="IPR001589">
    <property type="entry name" value="Actinin_actin-bd_CS"/>
</dbReference>
<dbReference type="SUPFAM" id="SSF81296">
    <property type="entry name" value="E set domains"/>
    <property type="match status" value="22"/>
</dbReference>
<dbReference type="FunFam" id="2.60.40.10:FF:000007">
    <property type="entry name" value="Filamin-B isoform C"/>
    <property type="match status" value="1"/>
</dbReference>
<dbReference type="SUPFAM" id="SSF47576">
    <property type="entry name" value="Calponin-homology domain, CH-domain"/>
    <property type="match status" value="1"/>
</dbReference>
<dbReference type="Gene3D" id="2.60.40.10">
    <property type="entry name" value="Immunoglobulins"/>
    <property type="match status" value="22"/>
</dbReference>
<feature type="repeat" description="Filamin" evidence="4">
    <location>
        <begin position="1884"/>
        <end position="1954"/>
    </location>
</feature>
<feature type="repeat" description="Filamin" evidence="4">
    <location>
        <begin position="2135"/>
        <end position="2227"/>
    </location>
</feature>
<dbReference type="OrthoDB" id="5334309at2759"/>
<feature type="repeat" description="Filamin" evidence="4">
    <location>
        <begin position="2449"/>
        <end position="2527"/>
    </location>
</feature>
<dbReference type="SMART" id="SM00033">
    <property type="entry name" value="CH"/>
    <property type="match status" value="2"/>
</dbReference>
<dbReference type="EMBL" id="UYWX01020293">
    <property type="protein sequence ID" value="VDM30231.1"/>
    <property type="molecule type" value="Genomic_DNA"/>
</dbReference>
<dbReference type="FunFam" id="2.60.40.10:FF:000001">
    <property type="entry name" value="Filamin-C isoform b"/>
    <property type="match status" value="1"/>
</dbReference>
<protein>
    <submittedName>
        <fullName evidence="9">Filamin</fullName>
    </submittedName>
</protein>
<feature type="repeat" description="Filamin" evidence="4">
    <location>
        <begin position="1648"/>
        <end position="1747"/>
    </location>
</feature>
<dbReference type="GO" id="GO:0051015">
    <property type="term" value="F:actin filament binding"/>
    <property type="evidence" value="ECO:0007669"/>
    <property type="project" value="InterPro"/>
</dbReference>
<dbReference type="SMART" id="SM00557">
    <property type="entry name" value="IG_FLMN"/>
    <property type="match status" value="22"/>
</dbReference>
<dbReference type="InterPro" id="IPR044801">
    <property type="entry name" value="Filamin"/>
</dbReference>
<dbReference type="InterPro" id="IPR001715">
    <property type="entry name" value="CH_dom"/>
</dbReference>